<gene>
    <name evidence="4" type="ORF">MICPUCDRAFT_53273</name>
</gene>
<dbReference type="RefSeq" id="XP_003063332.1">
    <property type="nucleotide sequence ID" value="XM_003063286.1"/>
</dbReference>
<dbReference type="OMA" id="WNLGVAH"/>
<reference evidence="4 5" key="1">
    <citation type="journal article" date="2009" name="Science">
        <title>Green evolution and dynamic adaptations revealed by genomes of the marine picoeukaryotes Micromonas.</title>
        <authorList>
            <person name="Worden A.Z."/>
            <person name="Lee J.H."/>
            <person name="Mock T."/>
            <person name="Rouze P."/>
            <person name="Simmons M.P."/>
            <person name="Aerts A.L."/>
            <person name="Allen A.E."/>
            <person name="Cuvelier M.L."/>
            <person name="Derelle E."/>
            <person name="Everett M.V."/>
            <person name="Foulon E."/>
            <person name="Grimwood J."/>
            <person name="Gundlach H."/>
            <person name="Henrissat B."/>
            <person name="Napoli C."/>
            <person name="McDonald S.M."/>
            <person name="Parker M.S."/>
            <person name="Rombauts S."/>
            <person name="Salamov A."/>
            <person name="Von Dassow P."/>
            <person name="Badger J.H."/>
            <person name="Coutinho P.M."/>
            <person name="Demir E."/>
            <person name="Dubchak I."/>
            <person name="Gentemann C."/>
            <person name="Eikrem W."/>
            <person name="Gready J.E."/>
            <person name="John U."/>
            <person name="Lanier W."/>
            <person name="Lindquist E.A."/>
            <person name="Lucas S."/>
            <person name="Mayer K.F."/>
            <person name="Moreau H."/>
            <person name="Not F."/>
            <person name="Otillar R."/>
            <person name="Panaud O."/>
            <person name="Pangilinan J."/>
            <person name="Paulsen I."/>
            <person name="Piegu B."/>
            <person name="Poliakov A."/>
            <person name="Robbens S."/>
            <person name="Schmutz J."/>
            <person name="Toulza E."/>
            <person name="Wyss T."/>
            <person name="Zelensky A."/>
            <person name="Zhou K."/>
            <person name="Armbrust E.V."/>
            <person name="Bhattacharya D."/>
            <person name="Goodenough U.W."/>
            <person name="Van de Peer Y."/>
            <person name="Grigoriev I.V."/>
        </authorList>
    </citation>
    <scope>NUCLEOTIDE SEQUENCE [LARGE SCALE GENOMIC DNA]</scope>
    <source>
        <strain evidence="4 5">CCMP1545</strain>
    </source>
</reference>
<dbReference type="InterPro" id="IPR036770">
    <property type="entry name" value="Ankyrin_rpt-contain_sf"/>
</dbReference>
<dbReference type="Proteomes" id="UP000001876">
    <property type="component" value="Unassembled WGS sequence"/>
</dbReference>
<dbReference type="Gene3D" id="1.25.40.20">
    <property type="entry name" value="Ankyrin repeat-containing domain"/>
    <property type="match status" value="1"/>
</dbReference>
<sequence>MAAASLAGPATSLRASPSSPSSRRARVALGVAREEGKVLKERRSHRERGRMGSSLLATRRTIDRDRSEGRPHRVLASSSSSSSSPDASASASASGRGGGTPGSWNLGVAHSDASARTQREYVDELFKAYASLVAAARSGDVGALARVLETDAYAADALDASTRKIRDAQLGAAAKEACDAGEGKTLEMLFERVDLRTPPDAFAPSVVNSELMHRAAREGHDLVLELLIEKCGGDVNAREEDGTSTVTVLMAAAARGRTACVARLVAAGAAVDATCDDYREKNGRVTSVTTTTYGGVTAAMLAATYGHPGCLNVLRAAGAEMERRRTPDGATAMALHRARVEEDLRRFKTLTERDASDALDRVVAAPSQ</sequence>
<keyword evidence="2" id="KW-0040">ANK repeat</keyword>
<dbReference type="Pfam" id="PF12796">
    <property type="entry name" value="Ank_2"/>
    <property type="match status" value="1"/>
</dbReference>
<evidence type="ECO:0000256" key="1">
    <source>
        <dbReference type="ARBA" id="ARBA00022737"/>
    </source>
</evidence>
<feature type="compositionally biased region" description="Low complexity" evidence="3">
    <location>
        <begin position="9"/>
        <end position="22"/>
    </location>
</feature>
<proteinExistence type="predicted"/>
<evidence type="ECO:0000313" key="5">
    <source>
        <dbReference type="Proteomes" id="UP000001876"/>
    </source>
</evidence>
<dbReference type="SUPFAM" id="SSF48403">
    <property type="entry name" value="Ankyrin repeat"/>
    <property type="match status" value="1"/>
</dbReference>
<feature type="region of interest" description="Disordered" evidence="3">
    <location>
        <begin position="1"/>
        <end position="105"/>
    </location>
</feature>
<evidence type="ECO:0000256" key="3">
    <source>
        <dbReference type="SAM" id="MobiDB-lite"/>
    </source>
</evidence>
<dbReference type="PANTHER" id="PTHR24180">
    <property type="entry name" value="CYCLIN-DEPENDENT KINASE INHIBITOR 2C-RELATED"/>
    <property type="match status" value="1"/>
</dbReference>
<keyword evidence="5" id="KW-1185">Reference proteome</keyword>
<organism evidence="5">
    <name type="scientific">Micromonas pusilla (strain CCMP1545)</name>
    <name type="common">Picoplanktonic green alga</name>
    <dbReference type="NCBI Taxonomy" id="564608"/>
    <lineage>
        <taxon>Eukaryota</taxon>
        <taxon>Viridiplantae</taxon>
        <taxon>Chlorophyta</taxon>
        <taxon>Mamiellophyceae</taxon>
        <taxon>Mamiellales</taxon>
        <taxon>Mamiellaceae</taxon>
        <taxon>Micromonas</taxon>
    </lineage>
</organism>
<dbReference type="PANTHER" id="PTHR24180:SF45">
    <property type="entry name" value="POLY [ADP-RIBOSE] POLYMERASE TANKYRASE"/>
    <property type="match status" value="1"/>
</dbReference>
<name>C1N6G1_MICPC</name>
<dbReference type="InterPro" id="IPR002110">
    <property type="entry name" value="Ankyrin_rpt"/>
</dbReference>
<evidence type="ECO:0000256" key="2">
    <source>
        <dbReference type="ARBA" id="ARBA00023043"/>
    </source>
</evidence>
<dbReference type="SMART" id="SM00248">
    <property type="entry name" value="ANK"/>
    <property type="match status" value="3"/>
</dbReference>
<keyword evidence="1" id="KW-0677">Repeat</keyword>
<feature type="compositionally biased region" description="Low complexity" evidence="3">
    <location>
        <begin position="76"/>
        <end position="94"/>
    </location>
</feature>
<feature type="compositionally biased region" description="Basic and acidic residues" evidence="3">
    <location>
        <begin position="60"/>
        <end position="71"/>
    </location>
</feature>
<dbReference type="AlphaFoldDB" id="C1N6G1"/>
<dbReference type="KEGG" id="mpp:MICPUCDRAFT_53273"/>
<dbReference type="GeneID" id="9688966"/>
<dbReference type="InterPro" id="IPR051637">
    <property type="entry name" value="Ank_repeat_dom-contain_49"/>
</dbReference>
<feature type="compositionally biased region" description="Basic and acidic residues" evidence="3">
    <location>
        <begin position="32"/>
        <end position="41"/>
    </location>
</feature>
<dbReference type="OrthoDB" id="194358at2759"/>
<accession>C1N6G1</accession>
<dbReference type="EMBL" id="GG663748">
    <property type="protein sequence ID" value="EEH52468.1"/>
    <property type="molecule type" value="Genomic_DNA"/>
</dbReference>
<protein>
    <submittedName>
        <fullName evidence="4">Predicted protein</fullName>
    </submittedName>
</protein>
<evidence type="ECO:0000313" key="4">
    <source>
        <dbReference type="EMBL" id="EEH52468.1"/>
    </source>
</evidence>